<feature type="compositionally biased region" description="Basic residues" evidence="1">
    <location>
        <begin position="138"/>
        <end position="151"/>
    </location>
</feature>
<dbReference type="GO" id="GO:0030619">
    <property type="term" value="F:U1 snRNA binding"/>
    <property type="evidence" value="ECO:0007669"/>
    <property type="project" value="TreeGrafter"/>
</dbReference>
<organism evidence="4 5">
    <name type="scientific">Pygocentrus nattereri</name>
    <name type="common">Red-bellied piranha</name>
    <dbReference type="NCBI Taxonomy" id="42514"/>
    <lineage>
        <taxon>Eukaryota</taxon>
        <taxon>Metazoa</taxon>
        <taxon>Chordata</taxon>
        <taxon>Craniata</taxon>
        <taxon>Vertebrata</taxon>
        <taxon>Euteleostomi</taxon>
        <taxon>Actinopterygii</taxon>
        <taxon>Neopterygii</taxon>
        <taxon>Teleostei</taxon>
        <taxon>Ostariophysi</taxon>
        <taxon>Characiformes</taxon>
        <taxon>Characoidei</taxon>
        <taxon>Pygocentrus</taxon>
    </lineage>
</organism>
<protein>
    <recommendedName>
        <fullName evidence="6">Coilin</fullName>
    </recommendedName>
</protein>
<feature type="compositionally biased region" description="Low complexity" evidence="1">
    <location>
        <begin position="282"/>
        <end position="292"/>
    </location>
</feature>
<feature type="compositionally biased region" description="Polar residues" evidence="1">
    <location>
        <begin position="123"/>
        <end position="133"/>
    </location>
</feature>
<feature type="compositionally biased region" description="Acidic residues" evidence="1">
    <location>
        <begin position="104"/>
        <end position="113"/>
    </location>
</feature>
<dbReference type="AlphaFoldDB" id="A0AAR2ILY4"/>
<evidence type="ECO:0000313" key="5">
    <source>
        <dbReference type="Proteomes" id="UP001501920"/>
    </source>
</evidence>
<feature type="domain" description="Coilin N-terminal" evidence="2">
    <location>
        <begin position="7"/>
        <end position="145"/>
    </location>
</feature>
<feature type="compositionally biased region" description="Gly residues" evidence="1">
    <location>
        <begin position="353"/>
        <end position="363"/>
    </location>
</feature>
<dbReference type="Pfam" id="PF23086">
    <property type="entry name" value="Tudor_Coilin"/>
    <property type="match status" value="1"/>
</dbReference>
<reference evidence="4" key="2">
    <citation type="submission" date="2025-08" db="UniProtKB">
        <authorList>
            <consortium name="Ensembl"/>
        </authorList>
    </citation>
    <scope>IDENTIFICATION</scope>
</reference>
<name>A0AAR2ILY4_PYGNA</name>
<evidence type="ECO:0008006" key="6">
    <source>
        <dbReference type="Google" id="ProtNLM"/>
    </source>
</evidence>
<feature type="compositionally biased region" description="Basic and acidic residues" evidence="1">
    <location>
        <begin position="319"/>
        <end position="328"/>
    </location>
</feature>
<dbReference type="GO" id="GO:0015030">
    <property type="term" value="C:Cajal body"/>
    <property type="evidence" value="ECO:0007669"/>
    <property type="project" value="TreeGrafter"/>
</dbReference>
<dbReference type="InterPro" id="IPR031722">
    <property type="entry name" value="Coilin_N"/>
</dbReference>
<proteinExistence type="predicted"/>
<dbReference type="PANTHER" id="PTHR15197:SF0">
    <property type="entry name" value="COILIN"/>
    <property type="match status" value="1"/>
</dbReference>
<sequence length="539" mass="58644">MAGTSAVRLRLRFDYPPPSGPQCRMSWILLDQNRCRVIADLCSEIRERFGYSRRTELDLFIEESYLPPAESIYLIRDNDSIRVKVSGPSCLSVQTAGKKRSRDDEEQLLEDDVAVGPKKNRSEQSQVNGFNQPEETKKKKRKKKKKKKNKVEKKARAAVEPITPAKEPVASKSKSEQSSKKALGSSVSANGKASIISRKHDTSDSSDSSAQKPPPPKPKPPPPKPKQAVAAKAKESTSSEGSSSSEADAPTKPNTAVKPAPATPKPTSTNSKPSAKKPPTQPSSDSSSTSSSPAPPAKKVPPPPAVQNGPAAAPSTPLVKKDEKKPESSDSDSSSETDLVIKKPNPQVMGMTPRGGGRVRGRGGVWGGFGRARGTPWKQNYHYNYDSGEQQKQVDSQTNRSLVIENPPEPTLKRDYSTLPLLAAPPAAGQKIAFKLLELTENYSPEVSDYKEGKIIGFNHTTNVIELELLTQSQARAEPGKFDLVYQNPDGSERVEYAITVGSQGWTFSLSHAASGETHVSYQTPTEHFRQLILKLECD</sequence>
<evidence type="ECO:0000259" key="3">
    <source>
        <dbReference type="Pfam" id="PF23086"/>
    </source>
</evidence>
<dbReference type="Proteomes" id="UP001501920">
    <property type="component" value="Chromosome 14"/>
</dbReference>
<dbReference type="GO" id="GO:0000387">
    <property type="term" value="P:spliceosomal snRNP assembly"/>
    <property type="evidence" value="ECO:0007669"/>
    <property type="project" value="TreeGrafter"/>
</dbReference>
<keyword evidence="5" id="KW-1185">Reference proteome</keyword>
<accession>A0AAR2ILY4</accession>
<feature type="region of interest" description="Disordered" evidence="1">
    <location>
        <begin position="94"/>
        <end position="363"/>
    </location>
</feature>
<dbReference type="InterPro" id="IPR024822">
    <property type="entry name" value="Coilin"/>
</dbReference>
<evidence type="ECO:0000259" key="2">
    <source>
        <dbReference type="Pfam" id="PF15862"/>
    </source>
</evidence>
<dbReference type="GO" id="GO:0030620">
    <property type="term" value="F:U2 snRNA binding"/>
    <property type="evidence" value="ECO:0007669"/>
    <property type="project" value="TreeGrafter"/>
</dbReference>
<reference evidence="4" key="3">
    <citation type="submission" date="2025-09" db="UniProtKB">
        <authorList>
            <consortium name="Ensembl"/>
        </authorList>
    </citation>
    <scope>IDENTIFICATION</scope>
</reference>
<feature type="domain" description="Coilin tudor" evidence="3">
    <location>
        <begin position="414"/>
        <end position="500"/>
    </location>
</feature>
<feature type="compositionally biased region" description="Low complexity" evidence="1">
    <location>
        <begin position="238"/>
        <end position="273"/>
    </location>
</feature>
<feature type="compositionally biased region" description="Pro residues" evidence="1">
    <location>
        <begin position="212"/>
        <end position="225"/>
    </location>
</feature>
<reference evidence="4 5" key="1">
    <citation type="submission" date="2020-10" db="EMBL/GenBank/DDBJ databases">
        <title>Pygocentrus nattereri (red-bellied piranha) genome, fPygNat1, primary haplotype.</title>
        <authorList>
            <person name="Myers G."/>
            <person name="Meyer A."/>
            <person name="Karagic N."/>
            <person name="Pippel M."/>
            <person name="Winkler S."/>
            <person name="Tracey A."/>
            <person name="Wood J."/>
            <person name="Formenti G."/>
            <person name="Howe K."/>
            <person name="Fedrigo O."/>
            <person name="Jarvis E.D."/>
        </authorList>
    </citation>
    <scope>NUCLEOTIDE SEQUENCE [LARGE SCALE GENOMIC DNA]</scope>
</reference>
<evidence type="ECO:0000256" key="1">
    <source>
        <dbReference type="SAM" id="MobiDB-lite"/>
    </source>
</evidence>
<dbReference type="Pfam" id="PF15862">
    <property type="entry name" value="Coilin_N"/>
    <property type="match status" value="1"/>
</dbReference>
<gene>
    <name evidence="4" type="primary">COIL</name>
</gene>
<dbReference type="Ensembl" id="ENSPNAT00000068047.1">
    <property type="protein sequence ID" value="ENSPNAP00000040720.1"/>
    <property type="gene ID" value="ENSPNAG00000014104.2"/>
</dbReference>
<dbReference type="InterPro" id="IPR056398">
    <property type="entry name" value="Tudor_Coilin"/>
</dbReference>
<evidence type="ECO:0000313" key="4">
    <source>
        <dbReference type="Ensembl" id="ENSPNAP00000040720.1"/>
    </source>
</evidence>
<feature type="compositionally biased region" description="Pro residues" evidence="1">
    <location>
        <begin position="293"/>
        <end position="305"/>
    </location>
</feature>
<dbReference type="PANTHER" id="PTHR15197">
    <property type="entry name" value="COILIN P80"/>
    <property type="match status" value="1"/>
</dbReference>
<dbReference type="GeneTree" id="ENSGT00390000004832"/>